<dbReference type="Gene3D" id="1.10.760.10">
    <property type="entry name" value="Cytochrome c-like domain"/>
    <property type="match status" value="1"/>
</dbReference>
<dbReference type="OrthoDB" id="9814063at2"/>
<dbReference type="SUPFAM" id="SSF46626">
    <property type="entry name" value="Cytochrome c"/>
    <property type="match status" value="1"/>
</dbReference>
<dbReference type="RefSeq" id="WP_105044617.1">
    <property type="nucleotide sequence ID" value="NZ_MQWA01000001.1"/>
</dbReference>
<evidence type="ECO:0000256" key="2">
    <source>
        <dbReference type="ARBA" id="ARBA00022723"/>
    </source>
</evidence>
<dbReference type="Proteomes" id="UP000239907">
    <property type="component" value="Unassembled WGS sequence"/>
</dbReference>
<feature type="signal peptide" evidence="5">
    <location>
        <begin position="1"/>
        <end position="24"/>
    </location>
</feature>
<dbReference type="GO" id="GO:0020037">
    <property type="term" value="F:heme binding"/>
    <property type="evidence" value="ECO:0007669"/>
    <property type="project" value="InterPro"/>
</dbReference>
<organism evidence="7 8">
    <name type="scientific">Rubritalea profundi</name>
    <dbReference type="NCBI Taxonomy" id="1658618"/>
    <lineage>
        <taxon>Bacteria</taxon>
        <taxon>Pseudomonadati</taxon>
        <taxon>Verrucomicrobiota</taxon>
        <taxon>Verrucomicrobiia</taxon>
        <taxon>Verrucomicrobiales</taxon>
        <taxon>Rubritaleaceae</taxon>
        <taxon>Rubritalea</taxon>
    </lineage>
</organism>
<proteinExistence type="predicted"/>
<keyword evidence="3 4" id="KW-0408">Iron</keyword>
<evidence type="ECO:0000256" key="4">
    <source>
        <dbReference type="PROSITE-ProRule" id="PRU00433"/>
    </source>
</evidence>
<dbReference type="InterPro" id="IPR009056">
    <property type="entry name" value="Cyt_c-like_dom"/>
</dbReference>
<keyword evidence="5" id="KW-0732">Signal</keyword>
<evidence type="ECO:0000313" key="7">
    <source>
        <dbReference type="EMBL" id="PQJ30096.1"/>
    </source>
</evidence>
<evidence type="ECO:0000313" key="8">
    <source>
        <dbReference type="Proteomes" id="UP000239907"/>
    </source>
</evidence>
<sequence>MEHRTQHRVLAILMSIAASSQAFAIEPASEIFKKNCSACHQLANEKKPVVGPSLVEINHLYQGDEKKFIDWCVKPGKVRAGAIQMPSMAHLKKEELAAVHGWIKESTKGKTFVKEVKKKKPVDPYKISEKDSKEPRIQRIFLPFSSPASVAITLDGEHSLCWDTLSCRLRYVWKGGFIDGYPYWRGNGGQVAKIVGDIYYQAPLGLAASMTLADSSAKPKYEGYKVINGLPEFQYSIGQVKVSETISNASGKMEITIKTSGVVGALTYPLGDLSKCDFSYSKGKLVDGALVLNSKDASEFEIRFSAKQK</sequence>
<evidence type="ECO:0000259" key="6">
    <source>
        <dbReference type="PROSITE" id="PS51007"/>
    </source>
</evidence>
<evidence type="ECO:0000256" key="3">
    <source>
        <dbReference type="ARBA" id="ARBA00023004"/>
    </source>
</evidence>
<gene>
    <name evidence="7" type="ORF">BSZ32_17495</name>
</gene>
<keyword evidence="8" id="KW-1185">Reference proteome</keyword>
<evidence type="ECO:0000256" key="5">
    <source>
        <dbReference type="SAM" id="SignalP"/>
    </source>
</evidence>
<feature type="chain" id="PRO_5015722712" description="Cytochrome c domain-containing protein" evidence="5">
    <location>
        <begin position="25"/>
        <end position="309"/>
    </location>
</feature>
<dbReference type="EMBL" id="MQWA01000001">
    <property type="protein sequence ID" value="PQJ30096.1"/>
    <property type="molecule type" value="Genomic_DNA"/>
</dbReference>
<keyword evidence="2 4" id="KW-0479">Metal-binding</keyword>
<dbReference type="AlphaFoldDB" id="A0A2S7U507"/>
<dbReference type="GO" id="GO:0046872">
    <property type="term" value="F:metal ion binding"/>
    <property type="evidence" value="ECO:0007669"/>
    <property type="project" value="UniProtKB-KW"/>
</dbReference>
<reference evidence="7 8" key="1">
    <citation type="submission" date="2016-12" db="EMBL/GenBank/DDBJ databases">
        <title>Study of bacterial adaptation to deep sea.</title>
        <authorList>
            <person name="Song J."/>
            <person name="Yoshizawa S."/>
            <person name="Kogure K."/>
        </authorList>
    </citation>
    <scope>NUCLEOTIDE SEQUENCE [LARGE SCALE GENOMIC DNA]</scope>
    <source>
        <strain evidence="7 8">SAORIC-165</strain>
    </source>
</reference>
<dbReference type="GO" id="GO:0009055">
    <property type="term" value="F:electron transfer activity"/>
    <property type="evidence" value="ECO:0007669"/>
    <property type="project" value="InterPro"/>
</dbReference>
<comment type="caution">
    <text evidence="7">The sequence shown here is derived from an EMBL/GenBank/DDBJ whole genome shotgun (WGS) entry which is preliminary data.</text>
</comment>
<dbReference type="Pfam" id="PF13442">
    <property type="entry name" value="Cytochrome_CBB3"/>
    <property type="match status" value="1"/>
</dbReference>
<dbReference type="InterPro" id="IPR036909">
    <property type="entry name" value="Cyt_c-like_dom_sf"/>
</dbReference>
<feature type="domain" description="Cytochrome c" evidence="6">
    <location>
        <begin position="23"/>
        <end position="107"/>
    </location>
</feature>
<keyword evidence="1 4" id="KW-0349">Heme</keyword>
<protein>
    <recommendedName>
        <fullName evidence="6">Cytochrome c domain-containing protein</fullName>
    </recommendedName>
</protein>
<evidence type="ECO:0000256" key="1">
    <source>
        <dbReference type="ARBA" id="ARBA00022617"/>
    </source>
</evidence>
<accession>A0A2S7U507</accession>
<name>A0A2S7U507_9BACT</name>
<dbReference type="PROSITE" id="PS51007">
    <property type="entry name" value="CYTC"/>
    <property type="match status" value="1"/>
</dbReference>